<accession>A0ABY5B6X3</accession>
<name>A0ABY5B6X3_BURGL</name>
<evidence type="ECO:0000313" key="1">
    <source>
        <dbReference type="EMBL" id="USS42781.1"/>
    </source>
</evidence>
<dbReference type="NCBIfam" id="TIGR03737">
    <property type="entry name" value="PRTRC_B"/>
    <property type="match status" value="1"/>
</dbReference>
<gene>
    <name evidence="1" type="ORF">NFI99_11420</name>
</gene>
<dbReference type="Proteomes" id="UP001056386">
    <property type="component" value="Chromosome 2"/>
</dbReference>
<dbReference type="InterPro" id="IPR022280">
    <property type="entry name" value="PRTRC_protein-B"/>
</dbReference>
<dbReference type="EMBL" id="CP099583">
    <property type="protein sequence ID" value="USS42781.1"/>
    <property type="molecule type" value="Genomic_DNA"/>
</dbReference>
<organism evidence="1 2">
    <name type="scientific">Burkholderia glumae</name>
    <name type="common">Pseudomonas glumae</name>
    <dbReference type="NCBI Taxonomy" id="337"/>
    <lineage>
        <taxon>Bacteria</taxon>
        <taxon>Pseudomonadati</taxon>
        <taxon>Pseudomonadota</taxon>
        <taxon>Betaproteobacteria</taxon>
        <taxon>Burkholderiales</taxon>
        <taxon>Burkholderiaceae</taxon>
        <taxon>Burkholderia</taxon>
    </lineage>
</organism>
<sequence length="242" mass="26647">MSSVDINNGDEATLLLDSALLLYRGRTGSNGLEKVYVTRHAARVIDGVPTLLAGQPATKQQLASFARAASKHMGNFGFVHERVIFTAPNTVAWWAPALPRSTWFAADKPIGNRHGEAQHPALLFVANGDKRYAFALEHSRRPDADTAIFQAPHFNVSDNGWICTGNVDCSDRPNTTDVEKYENDDFFRSRFTHTNADRLIAGGSAVRLWMDLLDGAPFPTDRLIPLDTTVGAVIQRITNRSN</sequence>
<reference evidence="1" key="1">
    <citation type="submission" date="2022-06" db="EMBL/GenBank/DDBJ databases">
        <title>Draft genome sequence of Burkholderia glumae strain GR20004 isolated from rice panicle showing bacterial panicle blight.</title>
        <authorList>
            <person name="Choi S.Y."/>
            <person name="Lee Y.H."/>
        </authorList>
    </citation>
    <scope>NUCLEOTIDE SEQUENCE</scope>
    <source>
        <strain evidence="1">GR20004</strain>
    </source>
</reference>
<evidence type="ECO:0000313" key="2">
    <source>
        <dbReference type="Proteomes" id="UP001056386"/>
    </source>
</evidence>
<protein>
    <submittedName>
        <fullName evidence="1">PRTRC system protein B</fullName>
    </submittedName>
</protein>
<proteinExistence type="predicted"/>
<dbReference type="InterPro" id="IPR032787">
    <property type="entry name" value="Prok-E2_D"/>
</dbReference>
<dbReference type="RefSeq" id="WP_252836500.1">
    <property type="nucleotide sequence ID" value="NZ_CP099583.1"/>
</dbReference>
<dbReference type="Pfam" id="PF14460">
    <property type="entry name" value="Prok-E2_D"/>
    <property type="match status" value="1"/>
</dbReference>
<keyword evidence="2" id="KW-1185">Reference proteome</keyword>